<dbReference type="Proteomes" id="UP000485058">
    <property type="component" value="Unassembled WGS sequence"/>
</dbReference>
<name>A0A699YR40_HAELA</name>
<feature type="region of interest" description="Disordered" evidence="1">
    <location>
        <begin position="163"/>
        <end position="223"/>
    </location>
</feature>
<sequence>MFFVQGVQCFSSVCSRLVFKMFRAMFRVLRAMVLGVQGVQAVVQGVQAVVQGVQITSPLPLDIVSACMTCLKSRHATEIQHTIAGNTYIISGKMLKERFHNKDRCPTATEAKDIAAKRDTTLDLPASQRLIKPWAAGLTELAPTDIEEDTKHRYADIRAYVTAKQPTPPNPTHVTEHATQPPAAQEATRSSSRLLRRENKETQSPSTKPTRPKAGTKRNNEGRQIQTIPEDIVHIIGLDLPGLSSWKVDKACRCKPKNLGSILGAMYGHQEAITNIDGWQWDDINKENYYKVHWKPTIIDKWALPLCAEEGYTPTHITHAN</sequence>
<feature type="non-terminal residue" evidence="2">
    <location>
        <position position="321"/>
    </location>
</feature>
<keyword evidence="3" id="KW-1185">Reference proteome</keyword>
<comment type="caution">
    <text evidence="2">The sequence shown here is derived from an EMBL/GenBank/DDBJ whole genome shotgun (WGS) entry which is preliminary data.</text>
</comment>
<evidence type="ECO:0000256" key="1">
    <source>
        <dbReference type="SAM" id="MobiDB-lite"/>
    </source>
</evidence>
<evidence type="ECO:0000313" key="2">
    <source>
        <dbReference type="EMBL" id="GFH11705.1"/>
    </source>
</evidence>
<evidence type="ECO:0000313" key="3">
    <source>
        <dbReference type="Proteomes" id="UP000485058"/>
    </source>
</evidence>
<protein>
    <submittedName>
        <fullName evidence="2">Uncharacterized protein</fullName>
    </submittedName>
</protein>
<proteinExistence type="predicted"/>
<reference evidence="2 3" key="1">
    <citation type="submission" date="2020-02" db="EMBL/GenBank/DDBJ databases">
        <title>Draft genome sequence of Haematococcus lacustris strain NIES-144.</title>
        <authorList>
            <person name="Morimoto D."/>
            <person name="Nakagawa S."/>
            <person name="Yoshida T."/>
            <person name="Sawayama S."/>
        </authorList>
    </citation>
    <scope>NUCLEOTIDE SEQUENCE [LARGE SCALE GENOMIC DNA]</scope>
    <source>
        <strain evidence="2 3">NIES-144</strain>
    </source>
</reference>
<dbReference type="AlphaFoldDB" id="A0A699YR40"/>
<gene>
    <name evidence="2" type="ORF">HaLaN_07250</name>
</gene>
<dbReference type="EMBL" id="BLLF01000428">
    <property type="protein sequence ID" value="GFH11705.1"/>
    <property type="molecule type" value="Genomic_DNA"/>
</dbReference>
<organism evidence="2 3">
    <name type="scientific">Haematococcus lacustris</name>
    <name type="common">Green alga</name>
    <name type="synonym">Haematococcus pluvialis</name>
    <dbReference type="NCBI Taxonomy" id="44745"/>
    <lineage>
        <taxon>Eukaryota</taxon>
        <taxon>Viridiplantae</taxon>
        <taxon>Chlorophyta</taxon>
        <taxon>core chlorophytes</taxon>
        <taxon>Chlorophyceae</taxon>
        <taxon>CS clade</taxon>
        <taxon>Chlamydomonadales</taxon>
        <taxon>Haematococcaceae</taxon>
        <taxon>Haematococcus</taxon>
    </lineage>
</organism>
<accession>A0A699YR40</accession>
<feature type="non-terminal residue" evidence="2">
    <location>
        <position position="1"/>
    </location>
</feature>